<evidence type="ECO:0000256" key="10">
    <source>
        <dbReference type="SAM" id="SignalP"/>
    </source>
</evidence>
<dbReference type="SMART" id="SM00028">
    <property type="entry name" value="TPR"/>
    <property type="match status" value="6"/>
</dbReference>
<reference evidence="13" key="1">
    <citation type="journal article" date="2019" name="Int. J. Syst. Evol. Microbiol.">
        <title>The Global Catalogue of Microorganisms (GCM) 10K type strain sequencing project: providing services to taxonomists for standard genome sequencing and annotation.</title>
        <authorList>
            <consortium name="The Broad Institute Genomics Platform"/>
            <consortium name="The Broad Institute Genome Sequencing Center for Infectious Disease"/>
            <person name="Wu L."/>
            <person name="Ma J."/>
        </authorList>
    </citation>
    <scope>NUCLEOTIDE SEQUENCE [LARGE SCALE GENOMIC DNA]</scope>
    <source>
        <strain evidence="13">CCUG 56042</strain>
    </source>
</reference>
<evidence type="ECO:0000259" key="11">
    <source>
        <dbReference type="Pfam" id="PF13844"/>
    </source>
</evidence>
<feature type="domain" description="O-GlcNAc transferase C-terminal" evidence="11">
    <location>
        <begin position="673"/>
        <end position="849"/>
    </location>
</feature>
<feature type="repeat" description="TPR" evidence="8">
    <location>
        <begin position="422"/>
        <end position="455"/>
    </location>
</feature>
<evidence type="ECO:0000313" key="13">
    <source>
        <dbReference type="Proteomes" id="UP001596103"/>
    </source>
</evidence>
<dbReference type="InterPro" id="IPR051939">
    <property type="entry name" value="Glycosyltr_41/O-GlcNAc_trsf"/>
</dbReference>
<evidence type="ECO:0000256" key="2">
    <source>
        <dbReference type="ARBA" id="ARBA00005386"/>
    </source>
</evidence>
<comment type="pathway">
    <text evidence="1">Protein modification; protein glycosylation.</text>
</comment>
<gene>
    <name evidence="12" type="ORF">ACFPTO_10070</name>
</gene>
<evidence type="ECO:0000256" key="3">
    <source>
        <dbReference type="ARBA" id="ARBA00011970"/>
    </source>
</evidence>
<dbReference type="Pfam" id="PF13844">
    <property type="entry name" value="Glyco_transf_41"/>
    <property type="match status" value="2"/>
</dbReference>
<feature type="repeat" description="TPR" evidence="8">
    <location>
        <begin position="320"/>
        <end position="353"/>
    </location>
</feature>
<proteinExistence type="inferred from homology"/>
<dbReference type="PANTHER" id="PTHR44835">
    <property type="entry name" value="UDP-N-ACETYLGLUCOSAMINE--PEPTIDE N-ACETYLGLUCOSAMINYLTRANSFERASE SPINDLY-RELATED"/>
    <property type="match status" value="1"/>
</dbReference>
<dbReference type="Gene3D" id="3.40.50.2000">
    <property type="entry name" value="Glycogen Phosphorylase B"/>
    <property type="match status" value="1"/>
</dbReference>
<feature type="signal peptide" evidence="10">
    <location>
        <begin position="1"/>
        <end position="33"/>
    </location>
</feature>
<name>A0ABW0J7U9_9BURK</name>
<feature type="chain" id="PRO_5047421653" description="protein O-GlcNAc transferase" evidence="10">
    <location>
        <begin position="34"/>
        <end position="882"/>
    </location>
</feature>
<protein>
    <recommendedName>
        <fullName evidence="3">protein O-GlcNAc transferase</fullName>
        <ecNumber evidence="3">2.4.1.255</ecNumber>
    </recommendedName>
</protein>
<feature type="domain" description="O-GlcNAc transferase C-terminal" evidence="11">
    <location>
        <begin position="501"/>
        <end position="654"/>
    </location>
</feature>
<dbReference type="InterPro" id="IPR029489">
    <property type="entry name" value="OGT/SEC/SPY_C"/>
</dbReference>
<dbReference type="Proteomes" id="UP001596103">
    <property type="component" value="Unassembled WGS sequence"/>
</dbReference>
<evidence type="ECO:0000256" key="4">
    <source>
        <dbReference type="ARBA" id="ARBA00022676"/>
    </source>
</evidence>
<evidence type="ECO:0000256" key="6">
    <source>
        <dbReference type="ARBA" id="ARBA00022737"/>
    </source>
</evidence>
<keyword evidence="7 8" id="KW-0802">TPR repeat</keyword>
<evidence type="ECO:0000256" key="1">
    <source>
        <dbReference type="ARBA" id="ARBA00004922"/>
    </source>
</evidence>
<organism evidence="12 13">
    <name type="scientific">Paraburkholderia denitrificans</name>
    <dbReference type="NCBI Taxonomy" id="694025"/>
    <lineage>
        <taxon>Bacteria</taxon>
        <taxon>Pseudomonadati</taxon>
        <taxon>Pseudomonadota</taxon>
        <taxon>Betaproteobacteria</taxon>
        <taxon>Burkholderiales</taxon>
        <taxon>Burkholderiaceae</taxon>
        <taxon>Paraburkholderia</taxon>
    </lineage>
</organism>
<keyword evidence="4" id="KW-0328">Glycosyltransferase</keyword>
<feature type="region of interest" description="Disordered" evidence="9">
    <location>
        <begin position="246"/>
        <end position="288"/>
    </location>
</feature>
<evidence type="ECO:0000256" key="8">
    <source>
        <dbReference type="PROSITE-ProRule" id="PRU00339"/>
    </source>
</evidence>
<evidence type="ECO:0000256" key="9">
    <source>
        <dbReference type="SAM" id="MobiDB-lite"/>
    </source>
</evidence>
<dbReference type="EC" id="2.4.1.255" evidence="3"/>
<sequence>MPRPARRYTDRTCFFVRPAMTATPLALADSANADILSLAATLPADQRAALVRDFVATIDKLTSIEQHDDACAIARQMTQILPNEGYGWKTLAYDRLRRGDLPGSRDLLRQAALLLPPDPQLATHLAAAEAMFAAGAASRAGQHEEAIRQFETVLAVYPHYPDANHGIALALLALGRPLEALPRLETALGINPNNGQYWANYVDALIHAKRLKAAWVALELGQRHGLQGPVVNQLIDLMSHLSNGGSYNIQSPANPPAGSAVQERPSSQTKSGPAASHRNGKQKEPTRKQLESLAEPYNNRHFEVAEKNARAFLKKFPGHAMGTKVLGVALYSQGKLDAALSELNAAYELNPEDADVLHGYAATLEAQTRHDTALTICRKLAEFHPEHPEGARLEAIILASLGRLDEAEQCFARAWKTTTDPALVALAQGALHIRQGRIEDATAQFRLALQHSPDSDMSWSNLLFTLTHNEAISADQLFAEHVRYGEHFEPRFRARWSGHPNTREPERRLRIGIISADLRAHAVSTFLLAVLPGLARDPGLELHAYSNTPGSDHVTEKLRAHFAHWRNICGVSNDEATRQIRADRIDILIDLGGHTALNRLLVLARKAAPVQACWIGYPGTTGLSAVDYFLADRFWVPNDAFRARFTEKIVYLPAVMPFHPADNAPPVNALPALSNGYVTFGSFNRLEKLRRPTIALWAQLLRALPNARMRIGAMPSDDTGPNKLLAWFDEEGIARERFDFCPRSSVAVFLQQHYAVDICLDSIPYGGLTTALQSLWMGVPTLTLAGETVPGRSGSTAMSHAGLEQFVATGPQDFVRRGIALANEIPTLAELRATMRERCLKSPMFQPEVVASEVSRALRVMWRRWCAGLPAETFDVTAQDAP</sequence>
<comment type="similarity">
    <text evidence="2">Belongs to the glycosyltransferase 41 family. O-GlcNAc transferase subfamily.</text>
</comment>
<dbReference type="PANTHER" id="PTHR44835:SF1">
    <property type="entry name" value="PROTEIN O-GLCNAC TRANSFERASE"/>
    <property type="match status" value="1"/>
</dbReference>
<evidence type="ECO:0000256" key="5">
    <source>
        <dbReference type="ARBA" id="ARBA00022679"/>
    </source>
</evidence>
<keyword evidence="5" id="KW-0808">Transferase</keyword>
<dbReference type="Gene3D" id="3.40.50.11380">
    <property type="match status" value="1"/>
</dbReference>
<comment type="caution">
    <text evidence="12">The sequence shown here is derived from an EMBL/GenBank/DDBJ whole genome shotgun (WGS) entry which is preliminary data.</text>
</comment>
<accession>A0ABW0J7U9</accession>
<keyword evidence="6" id="KW-0677">Repeat</keyword>
<keyword evidence="13" id="KW-1185">Reference proteome</keyword>
<evidence type="ECO:0000256" key="7">
    <source>
        <dbReference type="ARBA" id="ARBA00022803"/>
    </source>
</evidence>
<dbReference type="Pfam" id="PF14559">
    <property type="entry name" value="TPR_19"/>
    <property type="match status" value="1"/>
</dbReference>
<dbReference type="RefSeq" id="WP_377711224.1">
    <property type="nucleotide sequence ID" value="NZ_JBHSMP010000013.1"/>
</dbReference>
<dbReference type="Gene3D" id="1.25.40.10">
    <property type="entry name" value="Tetratricopeptide repeat domain"/>
    <property type="match status" value="2"/>
</dbReference>
<dbReference type="EMBL" id="JBHSMP010000013">
    <property type="protein sequence ID" value="MFC5429146.1"/>
    <property type="molecule type" value="Genomic_DNA"/>
</dbReference>
<dbReference type="PROSITE" id="PS50005">
    <property type="entry name" value="TPR"/>
    <property type="match status" value="2"/>
</dbReference>
<keyword evidence="10" id="KW-0732">Signal</keyword>
<dbReference type="SUPFAM" id="SSF48452">
    <property type="entry name" value="TPR-like"/>
    <property type="match status" value="2"/>
</dbReference>
<evidence type="ECO:0000313" key="12">
    <source>
        <dbReference type="EMBL" id="MFC5429146.1"/>
    </source>
</evidence>
<dbReference type="InterPro" id="IPR011990">
    <property type="entry name" value="TPR-like_helical_dom_sf"/>
</dbReference>
<dbReference type="InterPro" id="IPR019734">
    <property type="entry name" value="TPR_rpt"/>
</dbReference>
<dbReference type="Pfam" id="PF13432">
    <property type="entry name" value="TPR_16"/>
    <property type="match status" value="2"/>
</dbReference>